<dbReference type="VEuPathDB" id="VectorBase:ASIS011572"/>
<feature type="chain" id="PRO_5001784806" evidence="1">
    <location>
        <begin position="21"/>
        <end position="301"/>
    </location>
</feature>
<evidence type="ECO:0000313" key="3">
    <source>
        <dbReference type="EnsemblMetazoa" id="ASIC017277-PA"/>
    </source>
</evidence>
<sequence length="301" mass="33913">MRHTYFHGIVVVLLVAVCVAEKPAKAPRKKGPQATELDDLAGSMKNIADVDPIGNVLAEHVGKFKQLREELKRLQDFKGKNDPLQFFRETMRVMEGLKSLGAEWKDIEQMQENSRAHKFEKVLEEMDPRCGIPRQRGSLEEKRLRCYYTTLKKNPFFLIGPLKLEQALHEPNVVMYHDFLTPAEVRQANETRLIDPVVRRRVGQTVRVHGIAVREASQDGYNGSKVKQRGSSVLIFLETHVAAGVTLYGDSGLTITPIAGSLVVSRVHPSICPSRSPVHLITNFVLQDKSKTKPSIETEKE</sequence>
<feature type="signal peptide" evidence="1">
    <location>
        <begin position="1"/>
        <end position="20"/>
    </location>
</feature>
<organism evidence="2">
    <name type="scientific">Anopheles sinensis</name>
    <name type="common">Mosquito</name>
    <dbReference type="NCBI Taxonomy" id="74873"/>
    <lineage>
        <taxon>Eukaryota</taxon>
        <taxon>Metazoa</taxon>
        <taxon>Ecdysozoa</taxon>
        <taxon>Arthropoda</taxon>
        <taxon>Hexapoda</taxon>
        <taxon>Insecta</taxon>
        <taxon>Pterygota</taxon>
        <taxon>Neoptera</taxon>
        <taxon>Endopterygota</taxon>
        <taxon>Diptera</taxon>
        <taxon>Nematocera</taxon>
        <taxon>Culicoidea</taxon>
        <taxon>Culicidae</taxon>
        <taxon>Anophelinae</taxon>
        <taxon>Anopheles</taxon>
    </lineage>
</organism>
<dbReference type="OrthoDB" id="7729613at2759"/>
<gene>
    <name evidence="2" type="ORF">ZHAS_00017277</name>
</gene>
<dbReference type="EMBL" id="ATLV01023410">
    <property type="status" value="NOT_ANNOTATED_CDS"/>
    <property type="molecule type" value="Genomic_DNA"/>
</dbReference>
<dbReference type="EMBL" id="KE525343">
    <property type="protein sequence ID" value="KFB49124.1"/>
    <property type="molecule type" value="Genomic_DNA"/>
</dbReference>
<dbReference type="AlphaFoldDB" id="A0A084WFY0"/>
<keyword evidence="4" id="KW-1185">Reference proteome</keyword>
<dbReference type="Proteomes" id="UP000030765">
    <property type="component" value="Unassembled WGS sequence"/>
</dbReference>
<dbReference type="STRING" id="74873.A0A084WFY0"/>
<protein>
    <submittedName>
        <fullName evidence="2 3">Uncharacterized protein</fullName>
    </submittedName>
</protein>
<reference evidence="2 4" key="1">
    <citation type="journal article" date="2014" name="BMC Genomics">
        <title>Genome sequence of Anopheles sinensis provides insight into genetics basis of mosquito competence for malaria parasites.</title>
        <authorList>
            <person name="Zhou D."/>
            <person name="Zhang D."/>
            <person name="Ding G."/>
            <person name="Shi L."/>
            <person name="Hou Q."/>
            <person name="Ye Y."/>
            <person name="Xu Y."/>
            <person name="Zhou H."/>
            <person name="Xiong C."/>
            <person name="Li S."/>
            <person name="Yu J."/>
            <person name="Hong S."/>
            <person name="Yu X."/>
            <person name="Zou P."/>
            <person name="Chen C."/>
            <person name="Chang X."/>
            <person name="Wang W."/>
            <person name="Lv Y."/>
            <person name="Sun Y."/>
            <person name="Ma L."/>
            <person name="Shen B."/>
            <person name="Zhu C."/>
        </authorList>
    </citation>
    <scope>NUCLEOTIDE SEQUENCE [LARGE SCALE GENOMIC DNA]</scope>
</reference>
<accession>A0A084WFY0</accession>
<reference evidence="3" key="2">
    <citation type="submission" date="2020-05" db="UniProtKB">
        <authorList>
            <consortium name="EnsemblMetazoa"/>
        </authorList>
    </citation>
    <scope>IDENTIFICATION</scope>
</reference>
<name>A0A084WFY0_ANOSI</name>
<proteinExistence type="predicted"/>
<dbReference type="EnsemblMetazoa" id="ASIC017277-RA">
    <property type="protein sequence ID" value="ASIC017277-PA"/>
    <property type="gene ID" value="ASIC017277"/>
</dbReference>
<evidence type="ECO:0000256" key="1">
    <source>
        <dbReference type="SAM" id="SignalP"/>
    </source>
</evidence>
<dbReference type="OMA" id="YRIGPLK"/>
<dbReference type="VEuPathDB" id="VectorBase:ASIC017277"/>
<evidence type="ECO:0000313" key="4">
    <source>
        <dbReference type="Proteomes" id="UP000030765"/>
    </source>
</evidence>
<evidence type="ECO:0000313" key="2">
    <source>
        <dbReference type="EMBL" id="KFB49124.1"/>
    </source>
</evidence>
<keyword evidence="1" id="KW-0732">Signal</keyword>